<evidence type="ECO:0000313" key="9">
    <source>
        <dbReference type="EMBL" id="SHI84714.1"/>
    </source>
</evidence>
<keyword evidence="3" id="KW-1003">Cell membrane</keyword>
<proteinExistence type="inferred from homology"/>
<keyword evidence="6 8" id="KW-0472">Membrane</keyword>
<organism evidence="9 10">
    <name type="scientific">Flavobacterium terrae</name>
    <dbReference type="NCBI Taxonomy" id="415425"/>
    <lineage>
        <taxon>Bacteria</taxon>
        <taxon>Pseudomonadati</taxon>
        <taxon>Bacteroidota</taxon>
        <taxon>Flavobacteriia</taxon>
        <taxon>Flavobacteriales</taxon>
        <taxon>Flavobacteriaceae</taxon>
        <taxon>Flavobacterium</taxon>
    </lineage>
</organism>
<dbReference type="RefSeq" id="WP_073310567.1">
    <property type="nucleotide sequence ID" value="NZ_FQZI01000003.1"/>
</dbReference>
<keyword evidence="7" id="KW-0653">Protein transport</keyword>
<evidence type="ECO:0000256" key="1">
    <source>
        <dbReference type="ARBA" id="ARBA00004162"/>
    </source>
</evidence>
<evidence type="ECO:0000256" key="7">
    <source>
        <dbReference type="RuleBase" id="RU003879"/>
    </source>
</evidence>
<reference evidence="10" key="1">
    <citation type="submission" date="2016-11" db="EMBL/GenBank/DDBJ databases">
        <authorList>
            <person name="Varghese N."/>
            <person name="Submissions S."/>
        </authorList>
    </citation>
    <scope>NUCLEOTIDE SEQUENCE [LARGE SCALE GENOMIC DNA]</scope>
    <source>
        <strain evidence="10">DSM 18829</strain>
    </source>
</reference>
<evidence type="ECO:0000256" key="2">
    <source>
        <dbReference type="ARBA" id="ARBA00005811"/>
    </source>
</evidence>
<dbReference type="GO" id="GO:0022857">
    <property type="term" value="F:transmembrane transporter activity"/>
    <property type="evidence" value="ECO:0007669"/>
    <property type="project" value="InterPro"/>
</dbReference>
<evidence type="ECO:0000256" key="4">
    <source>
        <dbReference type="ARBA" id="ARBA00022692"/>
    </source>
</evidence>
<dbReference type="EMBL" id="FQZI01000003">
    <property type="protein sequence ID" value="SHI84714.1"/>
    <property type="molecule type" value="Genomic_DNA"/>
</dbReference>
<dbReference type="AlphaFoldDB" id="A0A1M6EGW2"/>
<feature type="transmembrane region" description="Helical" evidence="8">
    <location>
        <begin position="26"/>
        <end position="46"/>
    </location>
</feature>
<sequence length="183" mass="20078">MNEAKNNFGRKPITPKTKKLHPRVDLTAMVSVSFLLIIFFMLTSFLSRSNMMNLGMPDNTRCRGYGGSSGCIDGSRVLTILIGKNNKTVVYSGEPIYSSLPPKVLGSEKLALRKELIKKSNQILEATGDPKKGLIVIIKPSKDSNYGDLVNVLDEMAIVKVPTYAVVDITPEEEALLSKLSMT</sequence>
<keyword evidence="4 7" id="KW-0812">Transmembrane</keyword>
<evidence type="ECO:0000256" key="8">
    <source>
        <dbReference type="SAM" id="Phobius"/>
    </source>
</evidence>
<dbReference type="PANTHER" id="PTHR30558:SF3">
    <property type="entry name" value="BIOPOLYMER TRANSPORT PROTEIN EXBD-RELATED"/>
    <property type="match status" value="1"/>
</dbReference>
<comment type="similarity">
    <text evidence="2 7">Belongs to the ExbD/TolR family.</text>
</comment>
<gene>
    <name evidence="9" type="ORF">SAMN05444363_1768</name>
</gene>
<keyword evidence="5 8" id="KW-1133">Transmembrane helix</keyword>
<dbReference type="InterPro" id="IPR003400">
    <property type="entry name" value="ExbD"/>
</dbReference>
<evidence type="ECO:0000313" key="10">
    <source>
        <dbReference type="Proteomes" id="UP000184488"/>
    </source>
</evidence>
<evidence type="ECO:0000256" key="5">
    <source>
        <dbReference type="ARBA" id="ARBA00022989"/>
    </source>
</evidence>
<comment type="subcellular location">
    <subcellularLocation>
        <location evidence="1">Cell membrane</location>
        <topology evidence="1">Single-pass membrane protein</topology>
    </subcellularLocation>
    <subcellularLocation>
        <location evidence="7">Cell membrane</location>
        <topology evidence="7">Single-pass type II membrane protein</topology>
    </subcellularLocation>
</comment>
<dbReference type="GO" id="GO:0005886">
    <property type="term" value="C:plasma membrane"/>
    <property type="evidence" value="ECO:0007669"/>
    <property type="project" value="UniProtKB-SubCell"/>
</dbReference>
<dbReference type="STRING" id="415425.SAMN05444363_1768"/>
<accession>A0A1M6EGW2</accession>
<dbReference type="Pfam" id="PF02472">
    <property type="entry name" value="ExbD"/>
    <property type="match status" value="1"/>
</dbReference>
<protein>
    <submittedName>
        <fullName evidence="9">Biopolymer transport protein ExbD/TolR</fullName>
    </submittedName>
</protein>
<evidence type="ECO:0000256" key="3">
    <source>
        <dbReference type="ARBA" id="ARBA00022475"/>
    </source>
</evidence>
<evidence type="ECO:0000256" key="6">
    <source>
        <dbReference type="ARBA" id="ARBA00023136"/>
    </source>
</evidence>
<keyword evidence="10" id="KW-1185">Reference proteome</keyword>
<dbReference type="OrthoDB" id="952702at2"/>
<keyword evidence="7" id="KW-0813">Transport</keyword>
<dbReference type="Proteomes" id="UP000184488">
    <property type="component" value="Unassembled WGS sequence"/>
</dbReference>
<dbReference type="GO" id="GO:0015031">
    <property type="term" value="P:protein transport"/>
    <property type="evidence" value="ECO:0007669"/>
    <property type="project" value="UniProtKB-KW"/>
</dbReference>
<dbReference type="PANTHER" id="PTHR30558">
    <property type="entry name" value="EXBD MEMBRANE COMPONENT OF PMF-DRIVEN MACROMOLECULE IMPORT SYSTEM"/>
    <property type="match status" value="1"/>
</dbReference>
<name>A0A1M6EGW2_9FLAO</name>